<dbReference type="EMBL" id="CASHSV030000013">
    <property type="protein sequence ID" value="CAJ2637820.1"/>
    <property type="molecule type" value="Genomic_DNA"/>
</dbReference>
<gene>
    <name evidence="1" type="ORF">MILVUS5_LOCUS8124</name>
</gene>
<keyword evidence="2" id="KW-1185">Reference proteome</keyword>
<accession>A0ACB0J129</accession>
<evidence type="ECO:0000313" key="2">
    <source>
        <dbReference type="Proteomes" id="UP001177021"/>
    </source>
</evidence>
<reference evidence="1" key="1">
    <citation type="submission" date="2023-10" db="EMBL/GenBank/DDBJ databases">
        <authorList>
            <person name="Rodriguez Cubillos JULIANA M."/>
            <person name="De Vega J."/>
        </authorList>
    </citation>
    <scope>NUCLEOTIDE SEQUENCE</scope>
</reference>
<organism evidence="1 2">
    <name type="scientific">Trifolium pratense</name>
    <name type="common">Red clover</name>
    <dbReference type="NCBI Taxonomy" id="57577"/>
    <lineage>
        <taxon>Eukaryota</taxon>
        <taxon>Viridiplantae</taxon>
        <taxon>Streptophyta</taxon>
        <taxon>Embryophyta</taxon>
        <taxon>Tracheophyta</taxon>
        <taxon>Spermatophyta</taxon>
        <taxon>Magnoliopsida</taxon>
        <taxon>eudicotyledons</taxon>
        <taxon>Gunneridae</taxon>
        <taxon>Pentapetalae</taxon>
        <taxon>rosids</taxon>
        <taxon>fabids</taxon>
        <taxon>Fabales</taxon>
        <taxon>Fabaceae</taxon>
        <taxon>Papilionoideae</taxon>
        <taxon>50 kb inversion clade</taxon>
        <taxon>NPAAA clade</taxon>
        <taxon>Hologalegina</taxon>
        <taxon>IRL clade</taxon>
        <taxon>Trifolieae</taxon>
        <taxon>Trifolium</taxon>
    </lineage>
</organism>
<dbReference type="Proteomes" id="UP001177021">
    <property type="component" value="Unassembled WGS sequence"/>
</dbReference>
<comment type="caution">
    <text evidence="1">The sequence shown here is derived from an EMBL/GenBank/DDBJ whole genome shotgun (WGS) entry which is preliminary data.</text>
</comment>
<sequence length="186" mass="21515">MGNNSSLFFIFFSTVLFIAFVLQKQHQLSSSLDQLSSSLDQLNSKVSLLESIIKKSDHQLRSKEEDIAVIKKMILEKEEVKTVQQNIVYKIDLDQEWIPALKIQFLNFISKLKHHLDFPTSKISEVSKVSNTLVTFVEKLQKSATTFIKELYKSVIPYIMKMSMWLLSELVKGLNTFFQFCLEAAR</sequence>
<protein>
    <submittedName>
        <fullName evidence="1">Uncharacterized protein</fullName>
    </submittedName>
</protein>
<evidence type="ECO:0000313" key="1">
    <source>
        <dbReference type="EMBL" id="CAJ2637820.1"/>
    </source>
</evidence>
<name>A0ACB0J129_TRIPR</name>
<proteinExistence type="predicted"/>